<evidence type="ECO:0000313" key="2">
    <source>
        <dbReference type="Proteomes" id="UP000634136"/>
    </source>
</evidence>
<sequence length="91" mass="10271">MDSMLWSLSTATMRTFRVLPPRVAISSLRVLRWRDFRISMRSGIRLERSSQHSNALNMSLPSLSLIFDSTVISSVSGIGGGGEEEEEERQR</sequence>
<accession>A0A834TQ79</accession>
<organism evidence="1 2">
    <name type="scientific">Senna tora</name>
    <dbReference type="NCBI Taxonomy" id="362788"/>
    <lineage>
        <taxon>Eukaryota</taxon>
        <taxon>Viridiplantae</taxon>
        <taxon>Streptophyta</taxon>
        <taxon>Embryophyta</taxon>
        <taxon>Tracheophyta</taxon>
        <taxon>Spermatophyta</taxon>
        <taxon>Magnoliopsida</taxon>
        <taxon>eudicotyledons</taxon>
        <taxon>Gunneridae</taxon>
        <taxon>Pentapetalae</taxon>
        <taxon>rosids</taxon>
        <taxon>fabids</taxon>
        <taxon>Fabales</taxon>
        <taxon>Fabaceae</taxon>
        <taxon>Caesalpinioideae</taxon>
        <taxon>Cassia clade</taxon>
        <taxon>Senna</taxon>
    </lineage>
</organism>
<reference evidence="1" key="1">
    <citation type="submission" date="2020-09" db="EMBL/GenBank/DDBJ databases">
        <title>Genome-Enabled Discovery of Anthraquinone Biosynthesis in Senna tora.</title>
        <authorList>
            <person name="Kang S.-H."/>
            <person name="Pandey R.P."/>
            <person name="Lee C.-M."/>
            <person name="Sim J.-S."/>
            <person name="Jeong J.-T."/>
            <person name="Choi B.-S."/>
            <person name="Jung M."/>
            <person name="Ginzburg D."/>
            <person name="Zhao K."/>
            <person name="Won S.Y."/>
            <person name="Oh T.-J."/>
            <person name="Yu Y."/>
            <person name="Kim N.-H."/>
            <person name="Lee O.R."/>
            <person name="Lee T.-H."/>
            <person name="Bashyal P."/>
            <person name="Kim T.-S."/>
            <person name="Lee W.-H."/>
            <person name="Kawkins C."/>
            <person name="Kim C.-K."/>
            <person name="Kim J.S."/>
            <person name="Ahn B.O."/>
            <person name="Rhee S.Y."/>
            <person name="Sohng J.K."/>
        </authorList>
    </citation>
    <scope>NUCLEOTIDE SEQUENCE</scope>
    <source>
        <tissue evidence="1">Leaf</tissue>
    </source>
</reference>
<keyword evidence="2" id="KW-1185">Reference proteome</keyword>
<name>A0A834TQ79_9FABA</name>
<dbReference type="Proteomes" id="UP000634136">
    <property type="component" value="Unassembled WGS sequence"/>
</dbReference>
<dbReference type="EMBL" id="JAAIUW010000006">
    <property type="protein sequence ID" value="KAF7826403.1"/>
    <property type="molecule type" value="Genomic_DNA"/>
</dbReference>
<gene>
    <name evidence="1" type="ORF">G2W53_017567</name>
</gene>
<comment type="caution">
    <text evidence="1">The sequence shown here is derived from an EMBL/GenBank/DDBJ whole genome shotgun (WGS) entry which is preliminary data.</text>
</comment>
<protein>
    <submittedName>
        <fullName evidence="1">Transcription factor bHLH106</fullName>
    </submittedName>
</protein>
<proteinExistence type="predicted"/>
<dbReference type="AlphaFoldDB" id="A0A834TQ79"/>
<evidence type="ECO:0000313" key="1">
    <source>
        <dbReference type="EMBL" id="KAF7826403.1"/>
    </source>
</evidence>